<evidence type="ECO:0008006" key="3">
    <source>
        <dbReference type="Google" id="ProtNLM"/>
    </source>
</evidence>
<gene>
    <name evidence="1" type="ORF">BBEV_0469</name>
</gene>
<dbReference type="GO" id="GO:0030420">
    <property type="term" value="P:establishment of competence for transformation"/>
    <property type="evidence" value="ECO:0007669"/>
    <property type="project" value="InterPro"/>
</dbReference>
<name>A0A1D7QS69_9BACI</name>
<dbReference type="EMBL" id="CP012502">
    <property type="protein sequence ID" value="AOM81862.1"/>
    <property type="molecule type" value="Genomic_DNA"/>
</dbReference>
<protein>
    <recommendedName>
        <fullName evidence="3">ComK protein</fullName>
    </recommendedName>
</protein>
<dbReference type="AlphaFoldDB" id="A0A1D7QS69"/>
<accession>A0A1D7QS69</accession>
<evidence type="ECO:0000313" key="2">
    <source>
        <dbReference type="Proteomes" id="UP000094463"/>
    </source>
</evidence>
<sequence length="161" mass="18300">MNQQLAIQSSYTITTDTLTLEPLNTLTTATLVREKHQSLIVDQPVITILSSNCELDGSTMLLRKKLMQFCMNQAIKKIPVVVNVKDGLVMMPTTSISSRDCCWISLNRIRKCYPVPRQKETLVLFKCNEHTTIPVSVTQFTANLKRADKAFHQFLKHSSHH</sequence>
<dbReference type="RefSeq" id="WP_069363994.1">
    <property type="nucleotide sequence ID" value="NZ_CP012502.1"/>
</dbReference>
<dbReference type="InterPro" id="IPR010461">
    <property type="entry name" value="ComK"/>
</dbReference>
<dbReference type="KEGG" id="bbev:BBEV_0469"/>
<dbReference type="STRING" id="632773.BBEV_0469"/>
<dbReference type="Pfam" id="PF06338">
    <property type="entry name" value="ComK"/>
    <property type="match status" value="1"/>
</dbReference>
<proteinExistence type="predicted"/>
<dbReference type="Proteomes" id="UP000094463">
    <property type="component" value="Chromosome"/>
</dbReference>
<organism evidence="1 2">
    <name type="scientific">Salisediminibacterium beveridgei</name>
    <dbReference type="NCBI Taxonomy" id="632773"/>
    <lineage>
        <taxon>Bacteria</taxon>
        <taxon>Bacillati</taxon>
        <taxon>Bacillota</taxon>
        <taxon>Bacilli</taxon>
        <taxon>Bacillales</taxon>
        <taxon>Bacillaceae</taxon>
        <taxon>Salisediminibacterium</taxon>
    </lineage>
</organism>
<dbReference type="OrthoDB" id="2417337at2"/>
<evidence type="ECO:0000313" key="1">
    <source>
        <dbReference type="EMBL" id="AOM81862.1"/>
    </source>
</evidence>
<keyword evidence="2" id="KW-1185">Reference proteome</keyword>
<reference evidence="1 2" key="1">
    <citation type="submission" date="2015-08" db="EMBL/GenBank/DDBJ databases">
        <title>The complete genome sequence of Bacillus beveridgei MLTeJB.</title>
        <authorList>
            <person name="Hanson T.E."/>
            <person name="Mesa C."/>
            <person name="Basesman S.M."/>
            <person name="Oremland R.S."/>
        </authorList>
    </citation>
    <scope>NUCLEOTIDE SEQUENCE [LARGE SCALE GENOMIC DNA]</scope>
    <source>
        <strain evidence="1 2">MLTeJB</strain>
    </source>
</reference>